<accession>A0A559KF84</accession>
<name>A0A559KF84_9BACL</name>
<protein>
    <submittedName>
        <fullName evidence="1">Uncharacterized protein</fullName>
    </submittedName>
</protein>
<dbReference type="EMBL" id="VNJI01000006">
    <property type="protein sequence ID" value="TVY10785.1"/>
    <property type="molecule type" value="Genomic_DNA"/>
</dbReference>
<dbReference type="AlphaFoldDB" id="A0A559KF84"/>
<evidence type="ECO:0000313" key="1">
    <source>
        <dbReference type="EMBL" id="TVY10785.1"/>
    </source>
</evidence>
<evidence type="ECO:0000313" key="2">
    <source>
        <dbReference type="Proteomes" id="UP000317036"/>
    </source>
</evidence>
<organism evidence="1 2">
    <name type="scientific">Paenibacillus cremeus</name>
    <dbReference type="NCBI Taxonomy" id="2163881"/>
    <lineage>
        <taxon>Bacteria</taxon>
        <taxon>Bacillati</taxon>
        <taxon>Bacillota</taxon>
        <taxon>Bacilli</taxon>
        <taxon>Bacillales</taxon>
        <taxon>Paenibacillaceae</taxon>
        <taxon>Paenibacillus</taxon>
    </lineage>
</organism>
<dbReference type="OrthoDB" id="2640196at2"/>
<sequence length="194" mass="21651">MAEGTTASPNRFVSVPVMRLMARRMIPFYCRIANNRKYAEAWTAGVRKADVNALVRLLKQVGIQVPSREVGSFATNGIGYFVEFNAPSPINLYADGTTLQPGTTQSYFNTTVHRAIARAVLPLYRAIAFQPVFAKLVVRAIVTGKLRLLHVLVRSKVKTLALRTIQIQESGFRLGFKYAASRFVFYNLCFQSGI</sequence>
<gene>
    <name evidence="1" type="ORF">FPZ49_06715</name>
</gene>
<dbReference type="RefSeq" id="WP_144844795.1">
    <property type="nucleotide sequence ID" value="NZ_VNJI01000006.1"/>
</dbReference>
<proteinExistence type="predicted"/>
<reference evidence="1 2" key="1">
    <citation type="submission" date="2019-07" db="EMBL/GenBank/DDBJ databases">
        <authorList>
            <person name="Kim J."/>
        </authorList>
    </citation>
    <scope>NUCLEOTIDE SEQUENCE [LARGE SCALE GENOMIC DNA]</scope>
    <source>
        <strain evidence="1 2">JC52</strain>
    </source>
</reference>
<comment type="caution">
    <text evidence="1">The sequence shown here is derived from an EMBL/GenBank/DDBJ whole genome shotgun (WGS) entry which is preliminary data.</text>
</comment>
<keyword evidence="2" id="KW-1185">Reference proteome</keyword>
<dbReference type="Proteomes" id="UP000317036">
    <property type="component" value="Unassembled WGS sequence"/>
</dbReference>